<evidence type="ECO:0000313" key="4">
    <source>
        <dbReference type="Proteomes" id="UP001469365"/>
    </source>
</evidence>
<feature type="chain" id="PRO_5046709764" evidence="1">
    <location>
        <begin position="34"/>
        <end position="669"/>
    </location>
</feature>
<dbReference type="Proteomes" id="UP001469365">
    <property type="component" value="Unassembled WGS sequence"/>
</dbReference>
<comment type="caution">
    <text evidence="3">The sequence shown here is derived from an EMBL/GenBank/DDBJ whole genome shotgun (WGS) entry which is preliminary data.</text>
</comment>
<sequence>MLNRSSTRRKTSLTWGICAFALMLSLVPSAASATAPLTTNHGVKDAKELEAFTDRFFDREDVKKLQVPGAAVVVVQDGKVTLQKGYGYADVEKQTPVDPANTVFRLGSLSKALTATAVMQLVEQQKIDLHADINKYMGDVQTINSFAEPVTMEHLLTHTTGFDFTEPKLGDISFDLNRSTPLKDYIAANMPTVVRKPGESYNYDNFASMLQGYIVQQVSGVPYHQYMDEHLFKPLDMQHSSYLLTDDVRARLAKGYTPEGKPYPLYTTTPTELPQGGLFSTPEDMSKFMIAQLNLGAYGSERILEEKTARDMQSVHLSLNPKVPVMAYGFDMSNRNHFNGQNVIGKGGNIHGFSSKLWLLPEEKTGLFITTNSITNARDLFFEAFMDHYYPTEPKTDTFLKPTQAELSKFEGLYSQLRTKTSMVKVTATPEGKLLVEDPATGKHELQQVDELLFKDEQGNTLVFQANSDSSIGYLQYLYELSTAIKLENPKPFADVPANSPYASFIHYLQLLSIMQGKENGTLGAAEPVSRGEFAELAAKSLFMTLSKQPVVFADARGLPSASAIQTLYELGVVDGSADASFQPNKPIARQEAATILAKMLQIQGVEPMEAALAGSTDAWAVDNVKLIVALGLFGPEAAQDANGAIDYKSKQPMLRQEAAAMLAQALKL</sequence>
<feature type="domain" description="SLH" evidence="2">
    <location>
        <begin position="612"/>
        <end position="669"/>
    </location>
</feature>
<dbReference type="PANTHER" id="PTHR46825">
    <property type="entry name" value="D-ALANYL-D-ALANINE-CARBOXYPEPTIDASE/ENDOPEPTIDASE AMPH"/>
    <property type="match status" value="1"/>
</dbReference>
<evidence type="ECO:0000313" key="3">
    <source>
        <dbReference type="EMBL" id="MEK8131815.1"/>
    </source>
</evidence>
<evidence type="ECO:0000259" key="2">
    <source>
        <dbReference type="PROSITE" id="PS51272"/>
    </source>
</evidence>
<dbReference type="Pfam" id="PF00395">
    <property type="entry name" value="SLH"/>
    <property type="match status" value="2"/>
</dbReference>
<name>A0ABU9DSH2_9BACL</name>
<dbReference type="InterPro" id="IPR001119">
    <property type="entry name" value="SLH_dom"/>
</dbReference>
<dbReference type="Pfam" id="PF00144">
    <property type="entry name" value="Beta-lactamase"/>
    <property type="match status" value="1"/>
</dbReference>
<dbReference type="SUPFAM" id="SSF56601">
    <property type="entry name" value="beta-lactamase/transpeptidase-like"/>
    <property type="match status" value="1"/>
</dbReference>
<keyword evidence="4" id="KW-1185">Reference proteome</keyword>
<dbReference type="PANTHER" id="PTHR46825:SF9">
    <property type="entry name" value="BETA-LACTAMASE-RELATED DOMAIN-CONTAINING PROTEIN"/>
    <property type="match status" value="1"/>
</dbReference>
<dbReference type="PROSITE" id="PS51272">
    <property type="entry name" value="SLH"/>
    <property type="match status" value="3"/>
</dbReference>
<reference evidence="3 4" key="1">
    <citation type="submission" date="2024-04" db="EMBL/GenBank/DDBJ databases">
        <title>draft genome sequnece of Paenibacillus filicis.</title>
        <authorList>
            <person name="Kim D.-U."/>
        </authorList>
    </citation>
    <scope>NUCLEOTIDE SEQUENCE [LARGE SCALE GENOMIC DNA]</scope>
    <source>
        <strain evidence="3 4">KACC14197</strain>
    </source>
</reference>
<gene>
    <name evidence="3" type="ORF">WMW72_28300</name>
</gene>
<dbReference type="GO" id="GO:0016787">
    <property type="term" value="F:hydrolase activity"/>
    <property type="evidence" value="ECO:0007669"/>
    <property type="project" value="UniProtKB-KW"/>
</dbReference>
<dbReference type="RefSeq" id="WP_341418947.1">
    <property type="nucleotide sequence ID" value="NZ_JBBPCC010000024.1"/>
</dbReference>
<feature type="domain" description="SLH" evidence="2">
    <location>
        <begin position="548"/>
        <end position="611"/>
    </location>
</feature>
<proteinExistence type="predicted"/>
<accession>A0ABU9DSH2</accession>
<dbReference type="InterPro" id="IPR050491">
    <property type="entry name" value="AmpC-like"/>
</dbReference>
<evidence type="ECO:0000256" key="1">
    <source>
        <dbReference type="SAM" id="SignalP"/>
    </source>
</evidence>
<dbReference type="InterPro" id="IPR001466">
    <property type="entry name" value="Beta-lactam-related"/>
</dbReference>
<keyword evidence="3" id="KW-0378">Hydrolase</keyword>
<feature type="signal peptide" evidence="1">
    <location>
        <begin position="1"/>
        <end position="33"/>
    </location>
</feature>
<feature type="domain" description="SLH" evidence="2">
    <location>
        <begin position="489"/>
        <end position="547"/>
    </location>
</feature>
<dbReference type="Gene3D" id="3.40.710.10">
    <property type="entry name" value="DD-peptidase/beta-lactamase superfamily"/>
    <property type="match status" value="1"/>
</dbReference>
<dbReference type="InterPro" id="IPR012338">
    <property type="entry name" value="Beta-lactam/transpept-like"/>
</dbReference>
<protein>
    <submittedName>
        <fullName evidence="3">Serine hydrolase</fullName>
    </submittedName>
</protein>
<keyword evidence="1" id="KW-0732">Signal</keyword>
<organism evidence="3 4">
    <name type="scientific">Paenibacillus filicis</name>
    <dbReference type="NCBI Taxonomy" id="669464"/>
    <lineage>
        <taxon>Bacteria</taxon>
        <taxon>Bacillati</taxon>
        <taxon>Bacillota</taxon>
        <taxon>Bacilli</taxon>
        <taxon>Bacillales</taxon>
        <taxon>Paenibacillaceae</taxon>
        <taxon>Paenibacillus</taxon>
    </lineage>
</organism>
<dbReference type="EMBL" id="JBBPCC010000024">
    <property type="protein sequence ID" value="MEK8131815.1"/>
    <property type="molecule type" value="Genomic_DNA"/>
</dbReference>